<gene>
    <name evidence="1" type="ORF">MARPO_0082s0031</name>
</gene>
<dbReference type="Proteomes" id="UP000244005">
    <property type="component" value="Unassembled WGS sequence"/>
</dbReference>
<evidence type="ECO:0000313" key="1">
    <source>
        <dbReference type="EMBL" id="PTQ34180.1"/>
    </source>
</evidence>
<keyword evidence="2" id="KW-1185">Reference proteome</keyword>
<name>A0A2R6WJZ8_MARPO</name>
<proteinExistence type="predicted"/>
<protein>
    <submittedName>
        <fullName evidence="1">Uncharacterized protein</fullName>
    </submittedName>
</protein>
<accession>A0A2R6WJZ8</accession>
<dbReference type="EMBL" id="KZ772754">
    <property type="protein sequence ID" value="PTQ34180.1"/>
    <property type="molecule type" value="Genomic_DNA"/>
</dbReference>
<sequence length="72" mass="8203">MVPSSCTLIFYSRLAFSVGQPLRRWLPDRCCSIVYRHAPPPHDLVYFEFPECRVGQRGGSLLSLKLHLLCAP</sequence>
<organism evidence="1 2">
    <name type="scientific">Marchantia polymorpha</name>
    <name type="common">Common liverwort</name>
    <name type="synonym">Marchantia aquatica</name>
    <dbReference type="NCBI Taxonomy" id="3197"/>
    <lineage>
        <taxon>Eukaryota</taxon>
        <taxon>Viridiplantae</taxon>
        <taxon>Streptophyta</taxon>
        <taxon>Embryophyta</taxon>
        <taxon>Marchantiophyta</taxon>
        <taxon>Marchantiopsida</taxon>
        <taxon>Marchantiidae</taxon>
        <taxon>Marchantiales</taxon>
        <taxon>Marchantiaceae</taxon>
        <taxon>Marchantia</taxon>
    </lineage>
</organism>
<evidence type="ECO:0000313" key="2">
    <source>
        <dbReference type="Proteomes" id="UP000244005"/>
    </source>
</evidence>
<dbReference type="AlphaFoldDB" id="A0A2R6WJZ8"/>
<reference evidence="2" key="1">
    <citation type="journal article" date="2017" name="Cell">
        <title>Insights into land plant evolution garnered from the Marchantia polymorpha genome.</title>
        <authorList>
            <person name="Bowman J.L."/>
            <person name="Kohchi T."/>
            <person name="Yamato K.T."/>
            <person name="Jenkins J."/>
            <person name="Shu S."/>
            <person name="Ishizaki K."/>
            <person name="Yamaoka S."/>
            <person name="Nishihama R."/>
            <person name="Nakamura Y."/>
            <person name="Berger F."/>
            <person name="Adam C."/>
            <person name="Aki S.S."/>
            <person name="Althoff F."/>
            <person name="Araki T."/>
            <person name="Arteaga-Vazquez M.A."/>
            <person name="Balasubrmanian S."/>
            <person name="Barry K."/>
            <person name="Bauer D."/>
            <person name="Boehm C.R."/>
            <person name="Briginshaw L."/>
            <person name="Caballero-Perez J."/>
            <person name="Catarino B."/>
            <person name="Chen F."/>
            <person name="Chiyoda S."/>
            <person name="Chovatia M."/>
            <person name="Davies K.M."/>
            <person name="Delmans M."/>
            <person name="Demura T."/>
            <person name="Dierschke T."/>
            <person name="Dolan L."/>
            <person name="Dorantes-Acosta A.E."/>
            <person name="Eklund D.M."/>
            <person name="Florent S.N."/>
            <person name="Flores-Sandoval E."/>
            <person name="Fujiyama A."/>
            <person name="Fukuzawa H."/>
            <person name="Galik B."/>
            <person name="Grimanelli D."/>
            <person name="Grimwood J."/>
            <person name="Grossniklaus U."/>
            <person name="Hamada T."/>
            <person name="Haseloff J."/>
            <person name="Hetherington A.J."/>
            <person name="Higo A."/>
            <person name="Hirakawa Y."/>
            <person name="Hundley H.N."/>
            <person name="Ikeda Y."/>
            <person name="Inoue K."/>
            <person name="Inoue S.I."/>
            <person name="Ishida S."/>
            <person name="Jia Q."/>
            <person name="Kakita M."/>
            <person name="Kanazawa T."/>
            <person name="Kawai Y."/>
            <person name="Kawashima T."/>
            <person name="Kennedy M."/>
            <person name="Kinose K."/>
            <person name="Kinoshita T."/>
            <person name="Kohara Y."/>
            <person name="Koide E."/>
            <person name="Komatsu K."/>
            <person name="Kopischke S."/>
            <person name="Kubo M."/>
            <person name="Kyozuka J."/>
            <person name="Lagercrantz U."/>
            <person name="Lin S.S."/>
            <person name="Lindquist E."/>
            <person name="Lipzen A.M."/>
            <person name="Lu C.W."/>
            <person name="De Luna E."/>
            <person name="Martienssen R.A."/>
            <person name="Minamino N."/>
            <person name="Mizutani M."/>
            <person name="Mizutani M."/>
            <person name="Mochizuki N."/>
            <person name="Monte I."/>
            <person name="Mosher R."/>
            <person name="Nagasaki H."/>
            <person name="Nakagami H."/>
            <person name="Naramoto S."/>
            <person name="Nishitani K."/>
            <person name="Ohtani M."/>
            <person name="Okamoto T."/>
            <person name="Okumura M."/>
            <person name="Phillips J."/>
            <person name="Pollak B."/>
            <person name="Reinders A."/>
            <person name="Rovekamp M."/>
            <person name="Sano R."/>
            <person name="Sawa S."/>
            <person name="Schmid M.W."/>
            <person name="Shirakawa M."/>
            <person name="Solano R."/>
            <person name="Spunde A."/>
            <person name="Suetsugu N."/>
            <person name="Sugano S."/>
            <person name="Sugiyama A."/>
            <person name="Sun R."/>
            <person name="Suzuki Y."/>
            <person name="Takenaka M."/>
            <person name="Takezawa D."/>
            <person name="Tomogane H."/>
            <person name="Tsuzuki M."/>
            <person name="Ueda T."/>
            <person name="Umeda M."/>
            <person name="Ward J.M."/>
            <person name="Watanabe Y."/>
            <person name="Yazaki K."/>
            <person name="Yokoyama R."/>
            <person name="Yoshitake Y."/>
            <person name="Yotsui I."/>
            <person name="Zachgo S."/>
            <person name="Schmutz J."/>
        </authorList>
    </citation>
    <scope>NUCLEOTIDE SEQUENCE [LARGE SCALE GENOMIC DNA]</scope>
    <source>
        <strain evidence="2">Tak-1</strain>
    </source>
</reference>